<dbReference type="EMBL" id="FNOU01000004">
    <property type="protein sequence ID" value="SDX61343.1"/>
    <property type="molecule type" value="Genomic_DNA"/>
</dbReference>
<organism evidence="1 2">
    <name type="scientific">Eubacterium barkeri</name>
    <name type="common">Clostridium barkeri</name>
    <dbReference type="NCBI Taxonomy" id="1528"/>
    <lineage>
        <taxon>Bacteria</taxon>
        <taxon>Bacillati</taxon>
        <taxon>Bacillota</taxon>
        <taxon>Clostridia</taxon>
        <taxon>Eubacteriales</taxon>
        <taxon>Eubacteriaceae</taxon>
        <taxon>Eubacterium</taxon>
    </lineage>
</organism>
<sequence length="103" mass="11574">MVADSTLSCDKEKDCFAIEGMPSSEAVFLSMEELCAPIFPQHVTTQAQQEVDSRPAAMDKLIWELIGNRLLELSKYVTMDSLSKRVIVDKTTLIQDGYHLITH</sequence>
<evidence type="ECO:0000313" key="2">
    <source>
        <dbReference type="Proteomes" id="UP000199652"/>
    </source>
</evidence>
<name>A0A1H3D4E0_EUBBA</name>
<dbReference type="AlphaFoldDB" id="A0A1H3D4E0"/>
<gene>
    <name evidence="1" type="ORF">SAMN04488579_10488</name>
</gene>
<reference evidence="2" key="1">
    <citation type="submission" date="2016-10" db="EMBL/GenBank/DDBJ databases">
        <authorList>
            <person name="Varghese N."/>
            <person name="Submissions S."/>
        </authorList>
    </citation>
    <scope>NUCLEOTIDE SEQUENCE [LARGE SCALE GENOMIC DNA]</scope>
    <source>
        <strain evidence="2">VPI 5359</strain>
    </source>
</reference>
<keyword evidence="2" id="KW-1185">Reference proteome</keyword>
<dbReference type="Proteomes" id="UP000199652">
    <property type="component" value="Unassembled WGS sequence"/>
</dbReference>
<evidence type="ECO:0000313" key="1">
    <source>
        <dbReference type="EMBL" id="SDX61343.1"/>
    </source>
</evidence>
<protein>
    <submittedName>
        <fullName evidence="1">Uncharacterized protein</fullName>
    </submittedName>
</protein>
<proteinExistence type="predicted"/>
<accession>A0A1H3D4E0</accession>